<comment type="similarity">
    <text evidence="1">Belongs to the intimin/invasin family.</text>
</comment>
<organism evidence="3 4">
    <name type="scientific">Caldicellulosiruptor changbaiensis</name>
    <dbReference type="NCBI Taxonomy" id="1222016"/>
    <lineage>
        <taxon>Bacteria</taxon>
        <taxon>Bacillati</taxon>
        <taxon>Bacillota</taxon>
        <taxon>Bacillota incertae sedis</taxon>
        <taxon>Caldicellulosiruptorales</taxon>
        <taxon>Caldicellulosiruptoraceae</taxon>
        <taxon>Caldicellulosiruptor</taxon>
    </lineage>
</organism>
<dbReference type="KEGG" id="ccha:ELD05_05280"/>
<evidence type="ECO:0000256" key="1">
    <source>
        <dbReference type="ARBA" id="ARBA00010116"/>
    </source>
</evidence>
<dbReference type="Proteomes" id="UP000282930">
    <property type="component" value="Chromosome"/>
</dbReference>
<sequence length="134" mass="14752">MKGKILGNKIIFRGSTLNVQSSKEDIDLIYRETDIIFDQIRNEYECNIEHKISFTIVDKFGKPVPNVICSISVTGNATAPSSVTTNSDGRATIVISDSMNESITLTIRLMVVLKMTLLGGKRTEMGEQQLGLAL</sequence>
<evidence type="ECO:0000259" key="2">
    <source>
        <dbReference type="Pfam" id="PF02369"/>
    </source>
</evidence>
<dbReference type="Gene3D" id="2.60.40.10">
    <property type="entry name" value="Immunoglobulins"/>
    <property type="match status" value="1"/>
</dbReference>
<dbReference type="InterPro" id="IPR008964">
    <property type="entry name" value="Invasin/intimin_cell_adhesion"/>
</dbReference>
<dbReference type="InterPro" id="IPR013783">
    <property type="entry name" value="Ig-like_fold"/>
</dbReference>
<keyword evidence="4" id="KW-1185">Reference proteome</keyword>
<dbReference type="AlphaFoldDB" id="A0A3T0D584"/>
<dbReference type="InterPro" id="IPR003344">
    <property type="entry name" value="Big_1_dom"/>
</dbReference>
<gene>
    <name evidence="3" type="ORF">ELD05_05280</name>
</gene>
<feature type="domain" description="Big-1" evidence="2">
    <location>
        <begin position="50"/>
        <end position="109"/>
    </location>
</feature>
<dbReference type="SUPFAM" id="SSF49373">
    <property type="entry name" value="Invasin/intimin cell-adhesion fragments"/>
    <property type="match status" value="1"/>
</dbReference>
<dbReference type="Pfam" id="PF02369">
    <property type="entry name" value="Big_1"/>
    <property type="match status" value="1"/>
</dbReference>
<name>A0A3T0D584_9FIRM</name>
<dbReference type="RefSeq" id="WP_011917684.1">
    <property type="nucleotide sequence ID" value="NZ_CP034791.1"/>
</dbReference>
<accession>A0A3T0D584</accession>
<evidence type="ECO:0000313" key="3">
    <source>
        <dbReference type="EMBL" id="AZT90102.1"/>
    </source>
</evidence>
<reference evidence="3 4" key="1">
    <citation type="submission" date="2018-12" db="EMBL/GenBank/DDBJ databases">
        <title>Genome sequence from the cellulolytic species, Caldicellulosiruptor changbaiensis.</title>
        <authorList>
            <person name="Blumer-Schuette S.E."/>
            <person name="Mendoza C."/>
        </authorList>
    </citation>
    <scope>NUCLEOTIDE SEQUENCE [LARGE SCALE GENOMIC DNA]</scope>
    <source>
        <strain evidence="3 4">CBS-Z</strain>
    </source>
</reference>
<evidence type="ECO:0000313" key="4">
    <source>
        <dbReference type="Proteomes" id="UP000282930"/>
    </source>
</evidence>
<proteinExistence type="inferred from homology"/>
<protein>
    <recommendedName>
        <fullName evidence="2">Big-1 domain-containing protein</fullName>
    </recommendedName>
</protein>
<dbReference type="EMBL" id="CP034791">
    <property type="protein sequence ID" value="AZT90102.1"/>
    <property type="molecule type" value="Genomic_DNA"/>
</dbReference>